<dbReference type="GO" id="GO:0005737">
    <property type="term" value="C:cytoplasm"/>
    <property type="evidence" value="ECO:0007669"/>
    <property type="project" value="TreeGrafter"/>
</dbReference>
<accession>A0A6A5UP23</accession>
<organism evidence="3 4">
    <name type="scientific">Bimuria novae-zelandiae CBS 107.79</name>
    <dbReference type="NCBI Taxonomy" id="1447943"/>
    <lineage>
        <taxon>Eukaryota</taxon>
        <taxon>Fungi</taxon>
        <taxon>Dikarya</taxon>
        <taxon>Ascomycota</taxon>
        <taxon>Pezizomycotina</taxon>
        <taxon>Dothideomycetes</taxon>
        <taxon>Pleosporomycetidae</taxon>
        <taxon>Pleosporales</taxon>
        <taxon>Massarineae</taxon>
        <taxon>Didymosphaeriaceae</taxon>
        <taxon>Bimuria</taxon>
    </lineage>
</organism>
<feature type="compositionally biased region" description="Gly residues" evidence="1">
    <location>
        <begin position="1"/>
        <end position="15"/>
    </location>
</feature>
<feature type="compositionally biased region" description="Polar residues" evidence="1">
    <location>
        <begin position="1257"/>
        <end position="1266"/>
    </location>
</feature>
<dbReference type="GO" id="GO:0006406">
    <property type="term" value="P:mRNA export from nucleus"/>
    <property type="evidence" value="ECO:0007669"/>
    <property type="project" value="TreeGrafter"/>
</dbReference>
<sequence length="1375" mass="150762">MTGGRGRGRGGGGFRGANRGRGALNTPNTSNRANGLDALAGGTLARRGNGRGNSSATGSRGRGGGFGAGGAKNEQTPEPDAADGYTGIPYDPKFAEQRKGKLNTTPYKYYEYAERFAYLKHAQQYKKKEQIAAGQLDPDGRMNLNQSVAKYGLCTDLCPELERVRRIVQKDVAGPEFTKETARGPRSERQPDERRMVAAFHRSSAGDELTLMTDLRTPKALLNAMRIMVNRLKEDEFEYLQSWIWDRSRAVRVDLNKNYRRPEDTEAYMTCYELCMRFHLLSMHIMAKAKANGKEYESKLDWEQLAATCKQITQLWDELKVYVPADKKTPSPLQASRVAEIHAYNIILGMREPEHRQEVRCDPRVRVAQQLVRAAEDTKNSATFWRIVRSSQVSYLMACAAATRFNAVRAETLEAMVKACMVQKQKVDEFTLEKLVDILGLDDAKQVQGFCVLYGGEFETDSDGVTRLRPETLTMRQKPVGLDRYFSQKYVEAKRGGRNLAAVLSGYTIQKARSEGLIQPMSQHEEDSLFIPDSSAPPKNPFAAAAGRAPSTIQPGLFDASKDPIKFATQPKGVPSSTSAPANPFASAAAKFGTNGQPTPTPHPFGAPPANNPFASPAITSAGTPTFANAFGTPGTTNAFGTSATANAFATPTITNAFANPATTNTFANPASSSAFANPATSNAFATPATTSPFGTTAGPSLFKTTTAPSTGSTGFSFATPTDGSSATAPSAPSTGLTGFTGFAGLGTSAQPSTLPEATVFSKPLQTSVTSPTENEKRQEVEEQRRKAEEAQRNAREEEERKAQAERQRIVDQQRRKAEEEQRRKALEEQAKARAAEQKRRIREEKEAERLRAERASAHKAEVVRRQALESIGTDLFSDPVEGLMKQYIQNLVATTVEESKKALRDERQAQHEALADEMWQRKQANLARAAIAKWVQVIANKRRKEEARRGRERRRKFKAELEERRSSKANSVASSTAPEGQPAAEATMDRPIPGQTNGLTNGASKPSRIPKSAPTSERNGEDSTQQNGDFSKSYYEARAQAKAYNEMQPIVDRTETNYFKMLAMGIDQNTASNLSPDSNMARKRSFDSADEDDARKRARRSNSSAHQSSSLKRSVDSVHEEDARKRARRSISSAHHSSSGYGQSLPAPARSTPGHGQSLPPLTTDEERIARFRAVKESLAKSGHGISQSFDGTRSFNGGTGRFGAAASSRQSTSDRTGTPNSENRHPYWGRTSRFVPQHLYGQPEAILSYRKELAKQSQAPNQTSPQVQPKKVPNPPNFLSSPIPTQQSYHPSTQTQQSLTAEAALVVEGDVEDAVVDDGPPEEWDGFEDEELGEEGEEFSSEEEYSEEEEQDEEEQCAQKPGGTEDDAIELSD</sequence>
<feature type="compositionally biased region" description="Polar residues" evidence="1">
    <location>
        <begin position="1209"/>
        <end position="1223"/>
    </location>
</feature>
<feature type="compositionally biased region" description="Polar residues" evidence="1">
    <location>
        <begin position="703"/>
        <end position="717"/>
    </location>
</feature>
<feature type="region of interest" description="Disordered" evidence="1">
    <location>
        <begin position="691"/>
        <end position="733"/>
    </location>
</feature>
<feature type="compositionally biased region" description="Polar residues" evidence="1">
    <location>
        <begin position="995"/>
        <end position="1005"/>
    </location>
</feature>
<dbReference type="Proteomes" id="UP000800036">
    <property type="component" value="Unassembled WGS sequence"/>
</dbReference>
<feature type="region of interest" description="Disordered" evidence="1">
    <location>
        <begin position="1070"/>
        <end position="1164"/>
    </location>
</feature>
<dbReference type="EMBL" id="ML976745">
    <property type="protein sequence ID" value="KAF1966468.1"/>
    <property type="molecule type" value="Genomic_DNA"/>
</dbReference>
<feature type="compositionally biased region" description="Polar residues" evidence="1">
    <location>
        <begin position="764"/>
        <end position="773"/>
    </location>
</feature>
<feature type="compositionally biased region" description="Basic and acidic residues" evidence="1">
    <location>
        <begin position="774"/>
        <end position="846"/>
    </location>
</feature>
<name>A0A6A5UP23_9PLEO</name>
<keyword evidence="4" id="KW-1185">Reference proteome</keyword>
<dbReference type="Pfam" id="PF03399">
    <property type="entry name" value="SAC3_GANP"/>
    <property type="match status" value="1"/>
</dbReference>
<feature type="compositionally biased region" description="Gly residues" evidence="1">
    <location>
        <begin position="60"/>
        <end position="70"/>
    </location>
</feature>
<feature type="compositionally biased region" description="Acidic residues" evidence="1">
    <location>
        <begin position="1311"/>
        <end position="1358"/>
    </location>
</feature>
<dbReference type="GO" id="GO:0070390">
    <property type="term" value="C:transcription export complex 2"/>
    <property type="evidence" value="ECO:0007669"/>
    <property type="project" value="TreeGrafter"/>
</dbReference>
<feature type="region of interest" description="Disordered" evidence="1">
    <location>
        <begin position="1180"/>
        <end position="1231"/>
    </location>
</feature>
<dbReference type="PANTHER" id="PTHR12436">
    <property type="entry name" value="80 KDA MCM3-ASSOCIATED PROTEIN"/>
    <property type="match status" value="1"/>
</dbReference>
<dbReference type="OrthoDB" id="264795at2759"/>
<evidence type="ECO:0000259" key="2">
    <source>
        <dbReference type="Pfam" id="PF03399"/>
    </source>
</evidence>
<reference evidence="3" key="1">
    <citation type="journal article" date="2020" name="Stud. Mycol.">
        <title>101 Dothideomycetes genomes: a test case for predicting lifestyles and emergence of pathogens.</title>
        <authorList>
            <person name="Haridas S."/>
            <person name="Albert R."/>
            <person name="Binder M."/>
            <person name="Bloem J."/>
            <person name="Labutti K."/>
            <person name="Salamov A."/>
            <person name="Andreopoulos B."/>
            <person name="Baker S."/>
            <person name="Barry K."/>
            <person name="Bills G."/>
            <person name="Bluhm B."/>
            <person name="Cannon C."/>
            <person name="Castanera R."/>
            <person name="Culley D."/>
            <person name="Daum C."/>
            <person name="Ezra D."/>
            <person name="Gonzalez J."/>
            <person name="Henrissat B."/>
            <person name="Kuo A."/>
            <person name="Liang C."/>
            <person name="Lipzen A."/>
            <person name="Lutzoni F."/>
            <person name="Magnuson J."/>
            <person name="Mondo S."/>
            <person name="Nolan M."/>
            <person name="Ohm R."/>
            <person name="Pangilinan J."/>
            <person name="Park H.-J."/>
            <person name="Ramirez L."/>
            <person name="Alfaro M."/>
            <person name="Sun H."/>
            <person name="Tritt A."/>
            <person name="Yoshinaga Y."/>
            <person name="Zwiers L.-H."/>
            <person name="Turgeon B."/>
            <person name="Goodwin S."/>
            <person name="Spatafora J."/>
            <person name="Crous P."/>
            <person name="Grigoriev I."/>
        </authorList>
    </citation>
    <scope>NUCLEOTIDE SEQUENCE</scope>
    <source>
        <strain evidence="3">CBS 107.79</strain>
    </source>
</reference>
<feature type="region of interest" description="Disordered" evidence="1">
    <location>
        <begin position="1"/>
        <end position="90"/>
    </location>
</feature>
<dbReference type="InterPro" id="IPR005062">
    <property type="entry name" value="SAC3/GANP/THP3_conserved"/>
</dbReference>
<feature type="compositionally biased region" description="Basic and acidic residues" evidence="1">
    <location>
        <begin position="1114"/>
        <end position="1125"/>
    </location>
</feature>
<evidence type="ECO:0000313" key="3">
    <source>
        <dbReference type="EMBL" id="KAF1966468.1"/>
    </source>
</evidence>
<feature type="compositionally biased region" description="Low complexity" evidence="1">
    <location>
        <begin position="1102"/>
        <end position="1111"/>
    </location>
</feature>
<dbReference type="PANTHER" id="PTHR12436:SF3">
    <property type="entry name" value="GERMINAL-CENTER ASSOCIATED NUCLEAR PROTEIN"/>
    <property type="match status" value="1"/>
</dbReference>
<evidence type="ECO:0000313" key="4">
    <source>
        <dbReference type="Proteomes" id="UP000800036"/>
    </source>
</evidence>
<feature type="region of interest" description="Disordered" evidence="1">
    <location>
        <begin position="944"/>
        <end position="1032"/>
    </location>
</feature>
<feature type="compositionally biased region" description="Acidic residues" evidence="1">
    <location>
        <begin position="1366"/>
        <end position="1375"/>
    </location>
</feature>
<feature type="compositionally biased region" description="Low complexity" evidence="1">
    <location>
        <begin position="719"/>
        <end position="733"/>
    </location>
</feature>
<protein>
    <recommendedName>
        <fullName evidence="2">SAC3/GANP/THP3 conserved domain-containing protein</fullName>
    </recommendedName>
</protein>
<dbReference type="CDD" id="cd06503">
    <property type="entry name" value="ATP-synt_Fo_b"/>
    <property type="match status" value="1"/>
</dbReference>
<feature type="region of interest" description="Disordered" evidence="1">
    <location>
        <begin position="761"/>
        <end position="846"/>
    </location>
</feature>
<feature type="compositionally biased region" description="Polar residues" evidence="1">
    <location>
        <begin position="1186"/>
        <end position="1198"/>
    </location>
</feature>
<feature type="compositionally biased region" description="Polar residues" evidence="1">
    <location>
        <begin position="969"/>
        <end position="979"/>
    </location>
</feature>
<feature type="compositionally biased region" description="Polar residues" evidence="1">
    <location>
        <begin position="1070"/>
        <end position="1079"/>
    </location>
</feature>
<proteinExistence type="predicted"/>
<evidence type="ECO:0000256" key="1">
    <source>
        <dbReference type="SAM" id="MobiDB-lite"/>
    </source>
</evidence>
<feature type="region of interest" description="Disordered" evidence="1">
    <location>
        <begin position="1252"/>
        <end position="1375"/>
    </location>
</feature>
<feature type="compositionally biased region" description="Low complexity" evidence="1">
    <location>
        <begin position="691"/>
        <end position="701"/>
    </location>
</feature>
<gene>
    <name evidence="3" type="ORF">BU23DRAFT_560167</name>
</gene>
<dbReference type="Gene3D" id="1.25.40.990">
    <property type="match status" value="1"/>
</dbReference>
<feature type="compositionally biased region" description="Polar residues" evidence="1">
    <location>
        <begin position="1014"/>
        <end position="1031"/>
    </location>
</feature>
<feature type="compositionally biased region" description="Polar residues" evidence="1">
    <location>
        <begin position="1280"/>
        <end position="1302"/>
    </location>
</feature>
<dbReference type="InterPro" id="IPR045107">
    <property type="entry name" value="SAC3/GANP/THP3"/>
</dbReference>
<feature type="compositionally biased region" description="Low complexity" evidence="1">
    <location>
        <begin position="1131"/>
        <end position="1140"/>
    </location>
</feature>
<feature type="domain" description="SAC3/GANP/THP3 conserved" evidence="2">
    <location>
        <begin position="157"/>
        <end position="458"/>
    </location>
</feature>